<feature type="domain" description="BTB" evidence="3">
    <location>
        <begin position="30"/>
        <end position="97"/>
    </location>
</feature>
<dbReference type="Gene3D" id="1.25.40.420">
    <property type="match status" value="1"/>
</dbReference>
<dbReference type="Gene3D" id="3.30.710.10">
    <property type="entry name" value="Potassium Channel Kv1.1, Chain A"/>
    <property type="match status" value="1"/>
</dbReference>
<comment type="caution">
    <text evidence="4">The sequence shown here is derived from an EMBL/GenBank/DDBJ whole genome shotgun (WGS) entry which is preliminary data.</text>
</comment>
<organism evidence="4 5">
    <name type="scientific">Littorina saxatilis</name>
    <dbReference type="NCBI Taxonomy" id="31220"/>
    <lineage>
        <taxon>Eukaryota</taxon>
        <taxon>Metazoa</taxon>
        <taxon>Spiralia</taxon>
        <taxon>Lophotrochozoa</taxon>
        <taxon>Mollusca</taxon>
        <taxon>Gastropoda</taxon>
        <taxon>Caenogastropoda</taxon>
        <taxon>Littorinimorpha</taxon>
        <taxon>Littorinoidea</taxon>
        <taxon>Littorinidae</taxon>
        <taxon>Littorina</taxon>
    </lineage>
</organism>
<evidence type="ECO:0000256" key="2">
    <source>
        <dbReference type="ARBA" id="ARBA00022737"/>
    </source>
</evidence>
<evidence type="ECO:0000313" key="5">
    <source>
        <dbReference type="Proteomes" id="UP001374579"/>
    </source>
</evidence>
<dbReference type="Pfam" id="PF07707">
    <property type="entry name" value="BACK"/>
    <property type="match status" value="1"/>
</dbReference>
<dbReference type="SUPFAM" id="SSF54695">
    <property type="entry name" value="POZ domain"/>
    <property type="match status" value="1"/>
</dbReference>
<dbReference type="Pfam" id="PF24981">
    <property type="entry name" value="Beta-prop_ATRN-LZTR1"/>
    <property type="match status" value="1"/>
</dbReference>
<gene>
    <name evidence="4" type="ORF">V1264_023610</name>
</gene>
<keyword evidence="2" id="KW-0677">Repeat</keyword>
<dbReference type="PANTHER" id="PTHR45632">
    <property type="entry name" value="LD33804P"/>
    <property type="match status" value="1"/>
</dbReference>
<dbReference type="Gene3D" id="2.120.10.80">
    <property type="entry name" value="Kelch-type beta propeller"/>
    <property type="match status" value="2"/>
</dbReference>
<evidence type="ECO:0000259" key="3">
    <source>
        <dbReference type="PROSITE" id="PS50097"/>
    </source>
</evidence>
<reference evidence="4 5" key="1">
    <citation type="submission" date="2024-02" db="EMBL/GenBank/DDBJ databases">
        <title>Chromosome-scale genome assembly of the rough periwinkle Littorina saxatilis.</title>
        <authorList>
            <person name="De Jode A."/>
            <person name="Faria R."/>
            <person name="Formenti G."/>
            <person name="Sims Y."/>
            <person name="Smith T.P."/>
            <person name="Tracey A."/>
            <person name="Wood J.M.D."/>
            <person name="Zagrodzka Z.B."/>
            <person name="Johannesson K."/>
            <person name="Butlin R.K."/>
            <person name="Leder E.H."/>
        </authorList>
    </citation>
    <scope>NUCLEOTIDE SEQUENCE [LARGE SCALE GENOMIC DNA]</scope>
    <source>
        <strain evidence="4">Snail1</strain>
        <tissue evidence="4">Muscle</tissue>
    </source>
</reference>
<name>A0AAN9B9W7_9CAEN</name>
<dbReference type="Proteomes" id="UP001374579">
    <property type="component" value="Unassembled WGS sequence"/>
</dbReference>
<dbReference type="SMART" id="SM00612">
    <property type="entry name" value="Kelch"/>
    <property type="match status" value="6"/>
</dbReference>
<protein>
    <recommendedName>
        <fullName evidence="3">BTB domain-containing protein</fullName>
    </recommendedName>
</protein>
<dbReference type="InterPro" id="IPR011333">
    <property type="entry name" value="SKP1/BTB/POZ_sf"/>
</dbReference>
<accession>A0AAN9B9W7</accession>
<proteinExistence type="predicted"/>
<dbReference type="InterPro" id="IPR056737">
    <property type="entry name" value="Beta-prop_ATRN-MKLN-like"/>
</dbReference>
<keyword evidence="1" id="KW-0880">Kelch repeat</keyword>
<dbReference type="SMART" id="SM00875">
    <property type="entry name" value="BACK"/>
    <property type="match status" value="1"/>
</dbReference>
<evidence type="ECO:0000313" key="4">
    <source>
        <dbReference type="EMBL" id="KAK7100704.1"/>
    </source>
</evidence>
<dbReference type="InterPro" id="IPR000210">
    <property type="entry name" value="BTB/POZ_dom"/>
</dbReference>
<sequence length="576" mass="65057">MEAVKKSVAQEYPSSLLNSLRGLWEEDGFCDVRLAVGQREFPAHRLVLSAASPYFRAMFMCGLTEAKTESITLHDVSPTTFEHLIKFVYSGHIQVCGETCQEILAAADMLQLLPVVTICRQFLIQQLSPDNSIGIYLLAELHQLQDVQEAAERFMENHFLQVISEPEFQRLEWRHLIHILHSELLKVDSEAQVLKAALIWLQHDVQGRVGHATDVLNPVRFPLICQKDVDSMVEDIDDENLREAVTQIVHESRLDQKLGAELKLLHLRPYLLHPRKSARKYVFVLGGYCRTRGYRWTDTQTLASVEKYDTFYQHWHQVSTMKYARSSHGVAVLNRCIYVAGGESDCMIYDTVERYDPVTNTWSQVQNMVLPRYGLGLCAHGNYLYAFGGWIGAEIGNTFERYDPETNTWSMLGHMPTPRFAMGVVQHEGLVYVVGGLNAMGMEMKTLESFNPVTQEWQTLCSMSERRAHVGVAGLESYIYVVGGWNEYDGALSSAERYSIEEDKWTELPPMTVSRAGPSCVVVSGMLYVIGGRSHAGQCAAPLTLDTVECYNPQTGSWSFQPKLQTGRCEAAAFVF</sequence>
<dbReference type="AlphaFoldDB" id="A0AAN9B9W7"/>
<dbReference type="InterPro" id="IPR017096">
    <property type="entry name" value="BTB-kelch_protein"/>
</dbReference>
<dbReference type="InterPro" id="IPR011705">
    <property type="entry name" value="BACK"/>
</dbReference>
<dbReference type="InterPro" id="IPR015915">
    <property type="entry name" value="Kelch-typ_b-propeller"/>
</dbReference>
<dbReference type="Pfam" id="PF00651">
    <property type="entry name" value="BTB"/>
    <property type="match status" value="1"/>
</dbReference>
<keyword evidence="5" id="KW-1185">Reference proteome</keyword>
<dbReference type="EMBL" id="JBAMIC010000011">
    <property type="protein sequence ID" value="KAK7100704.1"/>
    <property type="molecule type" value="Genomic_DNA"/>
</dbReference>
<dbReference type="SUPFAM" id="SSF117281">
    <property type="entry name" value="Kelch motif"/>
    <property type="match status" value="2"/>
</dbReference>
<evidence type="ECO:0000256" key="1">
    <source>
        <dbReference type="ARBA" id="ARBA00022441"/>
    </source>
</evidence>
<dbReference type="PROSITE" id="PS50097">
    <property type="entry name" value="BTB"/>
    <property type="match status" value="1"/>
</dbReference>
<dbReference type="PANTHER" id="PTHR45632:SF3">
    <property type="entry name" value="KELCH-LIKE PROTEIN 32"/>
    <property type="match status" value="1"/>
</dbReference>
<dbReference type="PIRSF" id="PIRSF037037">
    <property type="entry name" value="Kelch-like_protein_gigaxonin"/>
    <property type="match status" value="1"/>
</dbReference>
<dbReference type="InterPro" id="IPR006652">
    <property type="entry name" value="Kelch_1"/>
</dbReference>
<dbReference type="SMART" id="SM00225">
    <property type="entry name" value="BTB"/>
    <property type="match status" value="1"/>
</dbReference>